<feature type="compositionally biased region" description="Polar residues" evidence="8">
    <location>
        <begin position="55"/>
        <end position="76"/>
    </location>
</feature>
<dbReference type="SMART" id="SM00384">
    <property type="entry name" value="AT_hook"/>
    <property type="match status" value="8"/>
</dbReference>
<name>A0A8H7PU86_MORIS</name>
<keyword evidence="2" id="KW-0158">Chromosome</keyword>
<dbReference type="Pfam" id="PF23215">
    <property type="entry name" value="WD_LRWD1"/>
    <property type="match status" value="1"/>
</dbReference>
<dbReference type="EMBL" id="JAEPQZ010000006">
    <property type="protein sequence ID" value="KAG2179995.1"/>
    <property type="molecule type" value="Genomic_DNA"/>
</dbReference>
<evidence type="ECO:0000256" key="7">
    <source>
        <dbReference type="PROSITE-ProRule" id="PRU00221"/>
    </source>
</evidence>
<protein>
    <recommendedName>
        <fullName evidence="9">Leucine-rich repeat and WD repeat-containing protein 1 WD domain-containing protein</fullName>
    </recommendedName>
</protein>
<feature type="domain" description="Leucine-rich repeat and WD repeat-containing protein 1 WD" evidence="9">
    <location>
        <begin position="547"/>
        <end position="723"/>
    </location>
</feature>
<feature type="compositionally biased region" description="Basic and acidic residues" evidence="8">
    <location>
        <begin position="342"/>
        <end position="351"/>
    </location>
</feature>
<gene>
    <name evidence="10" type="ORF">INT43_003782</name>
</gene>
<evidence type="ECO:0000256" key="3">
    <source>
        <dbReference type="ARBA" id="ARBA00022574"/>
    </source>
</evidence>
<dbReference type="InterPro" id="IPR036322">
    <property type="entry name" value="WD40_repeat_dom_sf"/>
</dbReference>
<accession>A0A8H7PU86</accession>
<evidence type="ECO:0000259" key="9">
    <source>
        <dbReference type="Pfam" id="PF23215"/>
    </source>
</evidence>
<dbReference type="PROSITE" id="PS50294">
    <property type="entry name" value="WD_REPEATS_REGION"/>
    <property type="match status" value="1"/>
</dbReference>
<dbReference type="GO" id="GO:0071169">
    <property type="term" value="P:establishment of protein localization to chromatin"/>
    <property type="evidence" value="ECO:0007669"/>
    <property type="project" value="TreeGrafter"/>
</dbReference>
<dbReference type="InterPro" id="IPR019775">
    <property type="entry name" value="WD40_repeat_CS"/>
</dbReference>
<dbReference type="Proteomes" id="UP000654370">
    <property type="component" value="Unassembled WGS sequence"/>
</dbReference>
<proteinExistence type="predicted"/>
<keyword evidence="3 7" id="KW-0853">WD repeat</keyword>
<dbReference type="InterPro" id="IPR052489">
    <property type="entry name" value="LRWD1"/>
</dbReference>
<keyword evidence="5" id="KW-0677">Repeat</keyword>
<evidence type="ECO:0000256" key="1">
    <source>
        <dbReference type="ARBA" id="ARBA00004286"/>
    </source>
</evidence>
<dbReference type="SMART" id="SM00320">
    <property type="entry name" value="WD40"/>
    <property type="match status" value="5"/>
</dbReference>
<feature type="compositionally biased region" description="Basic and acidic residues" evidence="8">
    <location>
        <begin position="1"/>
        <end position="12"/>
    </location>
</feature>
<dbReference type="PRINTS" id="PR00929">
    <property type="entry name" value="ATHOOK"/>
</dbReference>
<sequence length="925" mass="104150">MAGHNTERENAPRHSAKRTRSTSADAKRASQVTKKQKKAEKHKQPEGFFQRILHTFTSQSQQLSTDEESSQASANERASEQFDRSRSEEDGGSTPGKNVRRRGRPLSDRSLNAASTDGSQDEFKKPAARRRLILSGTSESEYTEPGVSDAQDQSATSNSSSKRRGRPPKRRNARSISDSEATNESTTQYSSLQEFTEASLSENNATDESTSKPKKKLGRPRKYPVGTVRTVESEPRQKKKLGRPRKYPVGTVKTAESEPREKKKLGRPRKYPVETEPREKKKIGRPRIHPIPTEPREKKKIGRPRIHPIPTEPREKRPRGRPRKITSDASNNEQMKVGRPLLSDEHPPEKKKMGRPRIHPPKPPGPKRPIGRPRKNQDDNSVLKAFSTEHYGNEASVTDDPVARESKSKRKGKGVAMHDDDFLLSEPDSSDEADDEMKEKAMEDDSDDDQETYFKALYDPHTQQYYKLGKKGRINIGGPGYKQKTTGSEKANQSKKKRATRSEVHHEEDSEHEYEDSDEFPLLDSNYRLVHILRGPSKLSQAQKDGSRDTDIWAAEFEPAIDNASSNIVALCGADTVELIDAAQGRVVKKYSHMEQKEEFFCLAWTTLTSLDSWSQEKSYNILAAAGKLGTIKLFNPTQSECYRYLFGHSKQISRLAFSKAKRRWLLSASLDLTIRLWDIGSAESKIDSSVCLAKFSPGHSSVPTALCISNDMRWLLAGCDDGQMYRYNLGTAAINRFRRGKEAAMAKFKPGHKRRGQGIIQYSAPEVVYPAGEEWHESYVDDILMVEKVGVDRQIYNAIISRASGDEEIVMWNPLNSTDKDADIFASYDWPEGPVNCLRMKLLEDKGRKAIVSGDCNGNIRIYDVGSGKRSKDLPDGSKDKSETTRIISHSQSKGIIRDITVSPNMEYIVTVDGANRVYIWRGH</sequence>
<evidence type="ECO:0000313" key="10">
    <source>
        <dbReference type="EMBL" id="KAG2179995.1"/>
    </source>
</evidence>
<dbReference type="AlphaFoldDB" id="A0A8H7PU86"/>
<evidence type="ECO:0000256" key="2">
    <source>
        <dbReference type="ARBA" id="ARBA00022454"/>
    </source>
</evidence>
<dbReference type="GO" id="GO:0006325">
    <property type="term" value="P:chromatin organization"/>
    <property type="evidence" value="ECO:0007669"/>
    <property type="project" value="UniProtKB-KW"/>
</dbReference>
<dbReference type="SUPFAM" id="SSF50978">
    <property type="entry name" value="WD40 repeat-like"/>
    <property type="match status" value="1"/>
</dbReference>
<dbReference type="GO" id="GO:0003677">
    <property type="term" value="F:DNA binding"/>
    <property type="evidence" value="ECO:0007669"/>
    <property type="project" value="InterPro"/>
</dbReference>
<dbReference type="InterPro" id="IPR017956">
    <property type="entry name" value="AT_hook_DNA-bd_motif"/>
</dbReference>
<dbReference type="PROSITE" id="PS50082">
    <property type="entry name" value="WD_REPEATS_2"/>
    <property type="match status" value="1"/>
</dbReference>
<dbReference type="Gene3D" id="2.130.10.10">
    <property type="entry name" value="YVTN repeat-like/Quinoprotein amine dehydrogenase"/>
    <property type="match status" value="1"/>
</dbReference>
<feature type="compositionally biased region" description="Basic residues" evidence="8">
    <location>
        <begin position="161"/>
        <end position="173"/>
    </location>
</feature>
<evidence type="ECO:0000256" key="5">
    <source>
        <dbReference type="ARBA" id="ARBA00022737"/>
    </source>
</evidence>
<reference evidence="10" key="1">
    <citation type="submission" date="2020-12" db="EMBL/GenBank/DDBJ databases">
        <title>Metabolic potential, ecology and presence of endohyphal bacteria is reflected in genomic diversity of Mucoromycotina.</title>
        <authorList>
            <person name="Muszewska A."/>
            <person name="Okrasinska A."/>
            <person name="Steczkiewicz K."/>
            <person name="Drgas O."/>
            <person name="Orlowska M."/>
            <person name="Perlinska-Lenart U."/>
            <person name="Aleksandrzak-Piekarczyk T."/>
            <person name="Szatraj K."/>
            <person name="Zielenkiewicz U."/>
            <person name="Pilsyk S."/>
            <person name="Malc E."/>
            <person name="Mieczkowski P."/>
            <person name="Kruszewska J.S."/>
            <person name="Biernat P."/>
            <person name="Pawlowska J."/>
        </authorList>
    </citation>
    <scope>NUCLEOTIDE SEQUENCE</scope>
    <source>
        <strain evidence="10">WA0000067209</strain>
    </source>
</reference>
<feature type="compositionally biased region" description="Basic residues" evidence="8">
    <location>
        <begin position="237"/>
        <end position="246"/>
    </location>
</feature>
<feature type="compositionally biased region" description="Basic residues" evidence="8">
    <location>
        <begin position="212"/>
        <end position="222"/>
    </location>
</feature>
<evidence type="ECO:0000256" key="8">
    <source>
        <dbReference type="SAM" id="MobiDB-lite"/>
    </source>
</evidence>
<dbReference type="GO" id="GO:0003682">
    <property type="term" value="F:chromatin binding"/>
    <property type="evidence" value="ECO:0007669"/>
    <property type="project" value="TreeGrafter"/>
</dbReference>
<dbReference type="PROSITE" id="PS00678">
    <property type="entry name" value="WD_REPEATS_1"/>
    <property type="match status" value="1"/>
</dbReference>
<keyword evidence="11" id="KW-1185">Reference proteome</keyword>
<comment type="subcellular location">
    <subcellularLocation>
        <location evidence="1">Chromosome</location>
    </subcellularLocation>
</comment>
<keyword evidence="4" id="KW-0433">Leucine-rich repeat</keyword>
<dbReference type="GO" id="GO:0005664">
    <property type="term" value="C:nuclear origin of replication recognition complex"/>
    <property type="evidence" value="ECO:0007669"/>
    <property type="project" value="TreeGrafter"/>
</dbReference>
<comment type="caution">
    <text evidence="10">The sequence shown here is derived from an EMBL/GenBank/DDBJ whole genome shotgun (WGS) entry which is preliminary data.</text>
</comment>
<dbReference type="InterPro" id="IPR056160">
    <property type="entry name" value="WD_LRWD1"/>
</dbReference>
<evidence type="ECO:0000313" key="11">
    <source>
        <dbReference type="Proteomes" id="UP000654370"/>
    </source>
</evidence>
<feature type="compositionally biased region" description="Basic and acidic residues" evidence="8">
    <location>
        <begin position="500"/>
        <end position="509"/>
    </location>
</feature>
<keyword evidence="6" id="KW-0156">Chromatin regulator</keyword>
<feature type="region of interest" description="Disordered" evidence="8">
    <location>
        <begin position="1"/>
        <end position="454"/>
    </location>
</feature>
<dbReference type="PANTHER" id="PTHR24370:SF10">
    <property type="entry name" value="LEUCINE-RICH REPEAT AND WD REPEAT-CONTAINING PROTEIN 1"/>
    <property type="match status" value="1"/>
</dbReference>
<feature type="compositionally biased region" description="Polar residues" evidence="8">
    <location>
        <begin position="109"/>
        <end position="118"/>
    </location>
</feature>
<dbReference type="PANTHER" id="PTHR24370">
    <property type="entry name" value="OPTICIN"/>
    <property type="match status" value="1"/>
</dbReference>
<dbReference type="OrthoDB" id="7318948at2759"/>
<feature type="compositionally biased region" description="Polar residues" evidence="8">
    <location>
        <begin position="176"/>
        <end position="208"/>
    </location>
</feature>
<feature type="region of interest" description="Disordered" evidence="8">
    <location>
        <begin position="469"/>
        <end position="518"/>
    </location>
</feature>
<dbReference type="InterPro" id="IPR015943">
    <property type="entry name" value="WD40/YVTN_repeat-like_dom_sf"/>
</dbReference>
<dbReference type="InterPro" id="IPR001680">
    <property type="entry name" value="WD40_rpt"/>
</dbReference>
<feature type="compositionally biased region" description="Basic and acidic residues" evidence="8">
    <location>
        <begin position="77"/>
        <end position="89"/>
    </location>
</feature>
<evidence type="ECO:0000256" key="6">
    <source>
        <dbReference type="ARBA" id="ARBA00022853"/>
    </source>
</evidence>
<evidence type="ECO:0000256" key="4">
    <source>
        <dbReference type="ARBA" id="ARBA00022614"/>
    </source>
</evidence>
<feature type="repeat" description="WD" evidence="7">
    <location>
        <begin position="646"/>
        <end position="688"/>
    </location>
</feature>
<organism evidence="10 11">
    <name type="scientific">Mortierella isabellina</name>
    <name type="common">Filamentous fungus</name>
    <name type="synonym">Umbelopsis isabellina</name>
    <dbReference type="NCBI Taxonomy" id="91625"/>
    <lineage>
        <taxon>Eukaryota</taxon>
        <taxon>Fungi</taxon>
        <taxon>Fungi incertae sedis</taxon>
        <taxon>Mucoromycota</taxon>
        <taxon>Mucoromycotina</taxon>
        <taxon>Umbelopsidomycetes</taxon>
        <taxon>Umbelopsidales</taxon>
        <taxon>Umbelopsidaceae</taxon>
        <taxon>Umbelopsis</taxon>
    </lineage>
</organism>